<evidence type="ECO:0000313" key="12">
    <source>
        <dbReference type="Proteomes" id="UP000256519"/>
    </source>
</evidence>
<evidence type="ECO:0000256" key="9">
    <source>
        <dbReference type="PIRSR" id="PIRSR618455-2"/>
    </source>
</evidence>
<evidence type="ECO:0000256" key="6">
    <source>
        <dbReference type="ARBA" id="ARBA00022683"/>
    </source>
</evidence>
<dbReference type="AlphaFoldDB" id="A0A3D8X5D9"/>
<keyword evidence="5" id="KW-0808">Transferase</keyword>
<feature type="modified residue" description="Phosphohistidine; by EIIA" evidence="9">
    <location>
        <position position="14"/>
    </location>
</feature>
<dbReference type="InterPro" id="IPR004720">
    <property type="entry name" value="PTS_IIB_sorbose-sp"/>
</dbReference>
<dbReference type="InterPro" id="IPR036667">
    <property type="entry name" value="PTS_IIB_sorbose-sp_sf"/>
</dbReference>
<evidence type="ECO:0000259" key="10">
    <source>
        <dbReference type="PROSITE" id="PS51101"/>
    </source>
</evidence>
<evidence type="ECO:0000256" key="4">
    <source>
        <dbReference type="ARBA" id="ARBA00022597"/>
    </source>
</evidence>
<sequence>MKIVLARIDDRFIHGQVLTRWIKTNAADRIIIVSDEVAADEMRKTLILSVAPSNVKASAVSISKMTKAFHSSRYQDTTAMLLFESPADIVALVQAGVPIETVNVGGMRFANDRKQITKSVSVTEKDIDAFEKLHELGVKLELRQLPSDSSENFIQLLRNEIKIK</sequence>
<dbReference type="InterPro" id="IPR018455">
    <property type="entry name" value="PTS_IIB_sorbose-sp_subgr"/>
</dbReference>
<dbReference type="NCBIfam" id="TIGR00854">
    <property type="entry name" value="pts-sorbose"/>
    <property type="match status" value="1"/>
</dbReference>
<dbReference type="EMBL" id="PQWM01000007">
    <property type="protein sequence ID" value="RDZ16287.1"/>
    <property type="molecule type" value="Genomic_DNA"/>
</dbReference>
<protein>
    <submittedName>
        <fullName evidence="11">PTS fructose transporter subunit IIB</fullName>
    </submittedName>
</protein>
<keyword evidence="7" id="KW-0418">Kinase</keyword>
<dbReference type="PROSITE" id="PS51101">
    <property type="entry name" value="PTS_EIIB_TYPE_4"/>
    <property type="match status" value="1"/>
</dbReference>
<keyword evidence="4" id="KW-0762">Sugar transport</keyword>
<keyword evidence="6" id="KW-0598">Phosphotransferase system</keyword>
<feature type="domain" description="PTS EIIB type-4" evidence="10">
    <location>
        <begin position="1"/>
        <end position="164"/>
    </location>
</feature>
<evidence type="ECO:0000256" key="1">
    <source>
        <dbReference type="ARBA" id="ARBA00004496"/>
    </source>
</evidence>
<dbReference type="RefSeq" id="WP_116073092.1">
    <property type="nucleotide sequence ID" value="NZ_CP187630.1"/>
</dbReference>
<dbReference type="SUPFAM" id="SSF52728">
    <property type="entry name" value="PTS IIb component"/>
    <property type="match status" value="1"/>
</dbReference>
<dbReference type="GO" id="GO:0016301">
    <property type="term" value="F:kinase activity"/>
    <property type="evidence" value="ECO:0007669"/>
    <property type="project" value="UniProtKB-KW"/>
</dbReference>
<evidence type="ECO:0000313" key="11">
    <source>
        <dbReference type="EMBL" id="RDZ16287.1"/>
    </source>
</evidence>
<name>A0A3D8X5D9_PRIMG</name>
<keyword evidence="2" id="KW-0813">Transport</keyword>
<feature type="active site" description="Pros-phosphohistidine intermediate; for EIIB activity" evidence="8">
    <location>
        <position position="14"/>
    </location>
</feature>
<keyword evidence="3" id="KW-0963">Cytoplasm</keyword>
<comment type="caution">
    <text evidence="11">The sequence shown here is derived from an EMBL/GenBank/DDBJ whole genome shotgun (WGS) entry which is preliminary data.</text>
</comment>
<evidence type="ECO:0000256" key="8">
    <source>
        <dbReference type="PIRSR" id="PIRSR618455-1"/>
    </source>
</evidence>
<comment type="subcellular location">
    <subcellularLocation>
        <location evidence="1">Cytoplasm</location>
    </subcellularLocation>
</comment>
<organism evidence="11 12">
    <name type="scientific">Priestia megaterium</name>
    <name type="common">Bacillus megaterium</name>
    <dbReference type="NCBI Taxonomy" id="1404"/>
    <lineage>
        <taxon>Bacteria</taxon>
        <taxon>Bacillati</taxon>
        <taxon>Bacillota</taxon>
        <taxon>Bacilli</taxon>
        <taxon>Bacillales</taxon>
        <taxon>Bacillaceae</taxon>
        <taxon>Priestia</taxon>
    </lineage>
</organism>
<accession>A0A3D8X5D9</accession>
<evidence type="ECO:0000256" key="7">
    <source>
        <dbReference type="ARBA" id="ARBA00022777"/>
    </source>
</evidence>
<evidence type="ECO:0000256" key="2">
    <source>
        <dbReference type="ARBA" id="ARBA00022448"/>
    </source>
</evidence>
<dbReference type="GO" id="GO:0008982">
    <property type="term" value="F:protein-N(PI)-phosphohistidine-sugar phosphotransferase activity"/>
    <property type="evidence" value="ECO:0007669"/>
    <property type="project" value="InterPro"/>
</dbReference>
<gene>
    <name evidence="11" type="ORF">C3744_07110</name>
</gene>
<dbReference type="CDD" id="cd00001">
    <property type="entry name" value="PTS_IIB_man"/>
    <property type="match status" value="1"/>
</dbReference>
<dbReference type="GO" id="GO:0005737">
    <property type="term" value="C:cytoplasm"/>
    <property type="evidence" value="ECO:0007669"/>
    <property type="project" value="UniProtKB-SubCell"/>
</dbReference>
<reference evidence="11 12" key="1">
    <citation type="journal article" date="2018" name="Appl. Environ. Microbiol.">
        <title>Antimicrobial susceptibility testing and tentative epidemiological cut-off values of five Bacillus species relevant for use as animal feed additives or for plant protection.</title>
        <authorList>
            <person name="Agerso Y."/>
            <person name="Stuer-Lauridsen B."/>
            <person name="Bjerre K."/>
            <person name="Jensen M.G."/>
            <person name="Johansen E."/>
            <person name="Bennedsen M."/>
            <person name="Brockmann E."/>
            <person name="Nielsen B."/>
        </authorList>
    </citation>
    <scope>NUCLEOTIDE SEQUENCE [LARGE SCALE GENOMIC DNA]</scope>
    <source>
        <strain evidence="11 12">CHCC20162</strain>
    </source>
</reference>
<dbReference type="Pfam" id="PF03830">
    <property type="entry name" value="PTSIIB_sorb"/>
    <property type="match status" value="1"/>
</dbReference>
<dbReference type="Gene3D" id="3.40.35.10">
    <property type="entry name" value="Phosphotransferase system, sorbose subfamily IIB component"/>
    <property type="match status" value="1"/>
</dbReference>
<dbReference type="GO" id="GO:0009401">
    <property type="term" value="P:phosphoenolpyruvate-dependent sugar phosphotransferase system"/>
    <property type="evidence" value="ECO:0007669"/>
    <property type="project" value="UniProtKB-KW"/>
</dbReference>
<proteinExistence type="predicted"/>
<evidence type="ECO:0000256" key="5">
    <source>
        <dbReference type="ARBA" id="ARBA00022679"/>
    </source>
</evidence>
<evidence type="ECO:0000256" key="3">
    <source>
        <dbReference type="ARBA" id="ARBA00022490"/>
    </source>
</evidence>
<dbReference type="Proteomes" id="UP000256519">
    <property type="component" value="Unassembled WGS sequence"/>
</dbReference>